<dbReference type="GO" id="GO:0043365">
    <property type="term" value="F:[formate-C-acetyltransferase]-activating enzyme activity"/>
    <property type="evidence" value="ECO:0007669"/>
    <property type="project" value="UniProtKB-UniRule"/>
</dbReference>
<comment type="catalytic activity">
    <reaction evidence="10">
        <text>glycyl-[formate C-acetyltransferase] + reduced [flavodoxin] + S-adenosyl-L-methionine = glycin-2-yl radical-[formate C-acetyltransferase] + semiquinone [flavodoxin] + 5'-deoxyadenosine + L-methionine + H(+)</text>
        <dbReference type="Rhea" id="RHEA:19225"/>
        <dbReference type="Rhea" id="RHEA-COMP:10622"/>
        <dbReference type="Rhea" id="RHEA-COMP:12190"/>
        <dbReference type="Rhea" id="RHEA-COMP:12191"/>
        <dbReference type="Rhea" id="RHEA-COMP:14480"/>
        <dbReference type="ChEBI" id="CHEBI:15378"/>
        <dbReference type="ChEBI" id="CHEBI:17319"/>
        <dbReference type="ChEBI" id="CHEBI:29947"/>
        <dbReference type="ChEBI" id="CHEBI:32722"/>
        <dbReference type="ChEBI" id="CHEBI:57618"/>
        <dbReference type="ChEBI" id="CHEBI:57844"/>
        <dbReference type="ChEBI" id="CHEBI:59789"/>
        <dbReference type="ChEBI" id="CHEBI:140311"/>
        <dbReference type="EC" id="1.97.1.4"/>
    </reaction>
</comment>
<dbReference type="InterPro" id="IPR007197">
    <property type="entry name" value="rSAM"/>
</dbReference>
<protein>
    <recommendedName>
        <fullName evidence="3 10">Pyruvate formate-lyase-activating enzyme</fullName>
        <ecNumber evidence="10">1.97.1.4</ecNumber>
    </recommendedName>
</protein>
<evidence type="ECO:0000256" key="9">
    <source>
        <dbReference type="ARBA" id="ARBA00023014"/>
    </source>
</evidence>
<dbReference type="InterPro" id="IPR013785">
    <property type="entry name" value="Aldolase_TIM"/>
</dbReference>
<dbReference type="STRING" id="1122142.SAMN02910414_02092"/>
<evidence type="ECO:0000256" key="7">
    <source>
        <dbReference type="ARBA" id="ARBA00023002"/>
    </source>
</evidence>
<keyword evidence="6 10" id="KW-0479">Metal-binding</keyword>
<keyword evidence="5 10" id="KW-0949">S-adenosyl-L-methionine</keyword>
<keyword evidence="8 10" id="KW-0408">Iron</keyword>
<comment type="function">
    <text evidence="1 10">Activation of pyruvate formate-lyase under anaerobic conditions by generation of an organic free radical, using S-adenosylmethionine and reduced flavodoxin as cosubstrates to produce 5'-deoxy-adenosine.</text>
</comment>
<dbReference type="GO" id="GO:0016829">
    <property type="term" value="F:lyase activity"/>
    <property type="evidence" value="ECO:0007669"/>
    <property type="project" value="UniProtKB-KW"/>
</dbReference>
<dbReference type="RefSeq" id="WP_074718720.1">
    <property type="nucleotide sequence ID" value="NZ_FNPG01000027.1"/>
</dbReference>
<dbReference type="PROSITE" id="PS01087">
    <property type="entry name" value="RADICAL_ACTIVATING"/>
    <property type="match status" value="1"/>
</dbReference>
<gene>
    <name evidence="12" type="ORF">SAMN02910414_02092</name>
</gene>
<dbReference type="GO" id="GO:0005737">
    <property type="term" value="C:cytoplasm"/>
    <property type="evidence" value="ECO:0007669"/>
    <property type="project" value="UniProtKB-SubCell"/>
</dbReference>
<evidence type="ECO:0000256" key="1">
    <source>
        <dbReference type="ARBA" id="ARBA00003141"/>
    </source>
</evidence>
<dbReference type="InterPro" id="IPR001989">
    <property type="entry name" value="Radical_activat_CS"/>
</dbReference>
<dbReference type="Pfam" id="PF04055">
    <property type="entry name" value="Radical_SAM"/>
    <property type="match status" value="1"/>
</dbReference>
<evidence type="ECO:0000256" key="4">
    <source>
        <dbReference type="ARBA" id="ARBA00022485"/>
    </source>
</evidence>
<dbReference type="PROSITE" id="PS51918">
    <property type="entry name" value="RADICAL_SAM"/>
    <property type="match status" value="1"/>
</dbReference>
<dbReference type="InterPro" id="IPR034457">
    <property type="entry name" value="Organic_radical-activating"/>
</dbReference>
<keyword evidence="4 10" id="KW-0004">4Fe-4S</keyword>
<name>A0A1H3LQT1_9FIRM</name>
<dbReference type="SFLD" id="SFLDS00029">
    <property type="entry name" value="Radical_SAM"/>
    <property type="match status" value="1"/>
</dbReference>
<dbReference type="SUPFAM" id="SSF102114">
    <property type="entry name" value="Radical SAM enzymes"/>
    <property type="match status" value="1"/>
</dbReference>
<keyword evidence="12" id="KW-0670">Pyruvate</keyword>
<dbReference type="InterPro" id="IPR058240">
    <property type="entry name" value="rSAM_sf"/>
</dbReference>
<dbReference type="AlphaFoldDB" id="A0A1H3LQT1"/>
<dbReference type="InterPro" id="IPR012839">
    <property type="entry name" value="Organic_radical_activase"/>
</dbReference>
<sequence>MSNLIGKINKLETFGLVDGPGVRYVVFLQGCSMKCKYCHNPETWYGSAPIEMTPEQLYKKALRYKTYWKNNGGITVSGGEALLQLDFVTELFELAKKDGIHTAIDTSGNPFKMNEEYLEKFNRLMRVTDLFILDLKEINNKKHIELTSQPNDNILQMAQYLSKNNKKMWIRHVLVPNLTDNEADLKKMDEFIRSLNTVTRVEVLPYHTLGVPKWEKLGRKYPLEGYKIPTKEQITKAEDILRVDSFPEKA</sequence>
<dbReference type="GO" id="GO:0051539">
    <property type="term" value="F:4 iron, 4 sulfur cluster binding"/>
    <property type="evidence" value="ECO:0007669"/>
    <property type="project" value="UniProtKB-UniRule"/>
</dbReference>
<dbReference type="EC" id="1.97.1.4" evidence="10"/>
<dbReference type="NCBIfam" id="TIGR02493">
    <property type="entry name" value="PFLA"/>
    <property type="match status" value="1"/>
</dbReference>
<reference evidence="12 13" key="1">
    <citation type="submission" date="2016-10" db="EMBL/GenBank/DDBJ databases">
        <authorList>
            <person name="de Groot N.N."/>
        </authorList>
    </citation>
    <scope>NUCLEOTIDE SEQUENCE [LARGE SCALE GENOMIC DNA]</scope>
    <source>
        <strain evidence="12 13">DSM 14045</strain>
    </source>
</reference>
<comment type="cofactor">
    <cofactor evidence="10">
        <name>[4Fe-4S] cluster</name>
        <dbReference type="ChEBI" id="CHEBI:49883"/>
    </cofactor>
    <text evidence="10">Binds 1 [4Fe-4S] cluster. The cluster is coordinated with 3 cysteines and an exchangeable S-adenosyl-L-methionine.</text>
</comment>
<accession>A0A1H3LQT1</accession>
<evidence type="ECO:0000256" key="5">
    <source>
        <dbReference type="ARBA" id="ARBA00022691"/>
    </source>
</evidence>
<evidence type="ECO:0000313" key="13">
    <source>
        <dbReference type="Proteomes" id="UP000183918"/>
    </source>
</evidence>
<proteinExistence type="inferred from homology"/>
<keyword evidence="13" id="KW-1185">Reference proteome</keyword>
<keyword evidence="12" id="KW-0456">Lyase</keyword>
<dbReference type="OrthoDB" id="9782387at2"/>
<dbReference type="CDD" id="cd01335">
    <property type="entry name" value="Radical_SAM"/>
    <property type="match status" value="1"/>
</dbReference>
<evidence type="ECO:0000256" key="2">
    <source>
        <dbReference type="ARBA" id="ARBA00009777"/>
    </source>
</evidence>
<keyword evidence="10" id="KW-0963">Cytoplasm</keyword>
<evidence type="ECO:0000259" key="11">
    <source>
        <dbReference type="PROSITE" id="PS51918"/>
    </source>
</evidence>
<dbReference type="InterPro" id="IPR012838">
    <property type="entry name" value="PFL1_activating"/>
</dbReference>
<dbReference type="Proteomes" id="UP000183918">
    <property type="component" value="Unassembled WGS sequence"/>
</dbReference>
<dbReference type="GO" id="GO:0046872">
    <property type="term" value="F:metal ion binding"/>
    <property type="evidence" value="ECO:0007669"/>
    <property type="project" value="UniProtKB-UniRule"/>
</dbReference>
<keyword evidence="9 10" id="KW-0411">Iron-sulfur</keyword>
<dbReference type="SFLD" id="SFLDG01066">
    <property type="entry name" value="organic_radical-activating_enz"/>
    <property type="match status" value="1"/>
</dbReference>
<feature type="domain" description="Radical SAM core" evidence="11">
    <location>
        <begin position="17"/>
        <end position="244"/>
    </location>
</feature>
<dbReference type="PIRSF" id="PIRSF000371">
    <property type="entry name" value="PFL_act_enz"/>
    <property type="match status" value="1"/>
</dbReference>
<comment type="subcellular location">
    <subcellularLocation>
        <location evidence="10">Cytoplasm</location>
    </subcellularLocation>
</comment>
<dbReference type="PANTHER" id="PTHR30352:SF5">
    <property type="entry name" value="PYRUVATE FORMATE-LYASE 1-ACTIVATING ENZYME"/>
    <property type="match status" value="1"/>
</dbReference>
<dbReference type="EMBL" id="FNPG01000027">
    <property type="protein sequence ID" value="SDY66792.1"/>
    <property type="molecule type" value="Genomic_DNA"/>
</dbReference>
<dbReference type="PANTHER" id="PTHR30352">
    <property type="entry name" value="PYRUVATE FORMATE-LYASE-ACTIVATING ENZYME"/>
    <property type="match status" value="1"/>
</dbReference>
<keyword evidence="7 10" id="KW-0560">Oxidoreductase</keyword>
<organism evidence="12 13">
    <name type="scientific">Lachnobacterium bovis DSM 14045</name>
    <dbReference type="NCBI Taxonomy" id="1122142"/>
    <lineage>
        <taxon>Bacteria</taxon>
        <taxon>Bacillati</taxon>
        <taxon>Bacillota</taxon>
        <taxon>Clostridia</taxon>
        <taxon>Lachnospirales</taxon>
        <taxon>Lachnospiraceae</taxon>
        <taxon>Lachnobacterium</taxon>
    </lineage>
</organism>
<dbReference type="Gene3D" id="3.20.20.70">
    <property type="entry name" value="Aldolase class I"/>
    <property type="match status" value="1"/>
</dbReference>
<evidence type="ECO:0000256" key="6">
    <source>
        <dbReference type="ARBA" id="ARBA00022723"/>
    </source>
</evidence>
<evidence type="ECO:0000256" key="10">
    <source>
        <dbReference type="RuleBase" id="RU362053"/>
    </source>
</evidence>
<evidence type="ECO:0000256" key="8">
    <source>
        <dbReference type="ARBA" id="ARBA00023004"/>
    </source>
</evidence>
<comment type="similarity">
    <text evidence="2 10">Belongs to the organic radical-activating enzymes family.</text>
</comment>
<evidence type="ECO:0000313" key="12">
    <source>
        <dbReference type="EMBL" id="SDY66792.1"/>
    </source>
</evidence>
<evidence type="ECO:0000256" key="3">
    <source>
        <dbReference type="ARBA" id="ARBA00021356"/>
    </source>
</evidence>